<dbReference type="RefSeq" id="XP_060284068.1">
    <property type="nucleotide sequence ID" value="XM_060432399.1"/>
</dbReference>
<feature type="compositionally biased region" description="Basic and acidic residues" evidence="1">
    <location>
        <begin position="267"/>
        <end position="278"/>
    </location>
</feature>
<feature type="compositionally biased region" description="Polar residues" evidence="1">
    <location>
        <begin position="768"/>
        <end position="783"/>
    </location>
</feature>
<feature type="compositionally biased region" description="Polar residues" evidence="1">
    <location>
        <begin position="1065"/>
        <end position="1083"/>
    </location>
</feature>
<organism evidence="2 3">
    <name type="scientific">Phialemonium atrogriseum</name>
    <dbReference type="NCBI Taxonomy" id="1093897"/>
    <lineage>
        <taxon>Eukaryota</taxon>
        <taxon>Fungi</taxon>
        <taxon>Dikarya</taxon>
        <taxon>Ascomycota</taxon>
        <taxon>Pezizomycotina</taxon>
        <taxon>Sordariomycetes</taxon>
        <taxon>Sordariomycetidae</taxon>
        <taxon>Cephalothecales</taxon>
        <taxon>Cephalothecaceae</taxon>
        <taxon>Phialemonium</taxon>
    </lineage>
</organism>
<feature type="compositionally biased region" description="Low complexity" evidence="1">
    <location>
        <begin position="956"/>
        <end position="972"/>
    </location>
</feature>
<feature type="compositionally biased region" description="Polar residues" evidence="1">
    <location>
        <begin position="867"/>
        <end position="882"/>
    </location>
</feature>
<dbReference type="EMBL" id="MU839007">
    <property type="protein sequence ID" value="KAK1767855.1"/>
    <property type="molecule type" value="Genomic_DNA"/>
</dbReference>
<feature type="compositionally biased region" description="Polar residues" evidence="1">
    <location>
        <begin position="609"/>
        <end position="618"/>
    </location>
</feature>
<feature type="compositionally biased region" description="Polar residues" evidence="1">
    <location>
        <begin position="989"/>
        <end position="1007"/>
    </location>
</feature>
<proteinExistence type="predicted"/>
<feature type="compositionally biased region" description="Low complexity" evidence="1">
    <location>
        <begin position="805"/>
        <end position="825"/>
    </location>
</feature>
<feature type="compositionally biased region" description="Basic and acidic residues" evidence="1">
    <location>
        <begin position="185"/>
        <end position="196"/>
    </location>
</feature>
<sequence length="1285" mass="137822">MTNMAPVGPPTAVEITQRFSEWDTEHAAIISQYEAEERREKRALNEAKKTIIADIAQEKQALEACHSIHPSLLPYFERKRSKCLNQLQEDYEAKKAQRKQVHSRRVLEHMEMFSAFIALASTATAGPAKQVPSQTTSKKSSPIPAADSRPPSSSSKKSDGDRPDPDLVRAGSASQPAKSGARVNGHRDNSEGREKQAQQPANLADRDASNKAASQHPGMPEGPSPSQLAATAPDVDHVANPMPAPAPQKRKADSQPSSPQARLKKAKIVDVDNPEKGNDAPQRQSQKKPAAKRSISFDEVYQDGHAEYKHVIIEYPPGEGDWYILKCDEHGVHFNLNPLHGSAKHLHGIQHNYLSKEHSLAIATLGHLVFDCDAEMAEKNNAAVRKAFERGYKPFNRNHLTKSERAIMGFGPVETPKARKMAAKILAKQTPSGSSENSKSVAKPPPAAATSTSFSGVTHPVPGELYLGYWSKNKTKYAVMLLPWGDLSVAGMLGTLATTGLLVRAPRCYLIDRLTQGIKGWAKGYEDGGPLLTKREFPVMYFDGARSVGWLRAKDLSLFDMEDPGSILIPNFQVARDHYARAHGYDSYETMKGQRQKQGLPEMRLSAVGQPSPQQVSPIATDVDKPSDPPASTTESAQPAKLDKGKAGKAGKGPGQDSGSSTSGPKDSAGSLAQADKADSDVEMTDIPLPEEDDDTESYHDSDAKDDSDEDVNMEGGESRRTSISTKAAAARDAGKDTTAPKPTAKDKAAKSNAAEDKPDEPAHDTRSANTTTPATHVPVNSSREPKPIGPGEGTTATLSEANGDQDQATTSDTTTKKTGLSKSQEAANGAGDAQGAKRQDNTTASSGPSPPHPGNSVSSAEATPKSKGSMSPPTRNPQITRRSPAAPASTNLSASKSSEPRRESWPDDTQNGLQKLPRAETMAPPRAGSHPLPNETPLMAGPRDARSITGQATGAPLRAASAEAARNPLSASKQRESSVARSEGVPARQSSQDILQSNGQTTQASKLSPGFGAGMQARSSSSTPGPMSKPPSGSSTPIIVRPDDMAQMSRWRAVRSEPTPPTQPDQISHSRPQTPSSTSTAPANPARRPSPMGDSRETLRAPSKSAEGASLKLSADGGSYQAPLRVRSVGAMAIKPDPYAGAKTERFELAMYEDGQGNFFLRQKDGPHLQLTVDALTKMAKANLEGGRTVRIEPMNITRMLVEQLDESGFGACRVTLTTTKEGMPKEQKFVLEETRTMGREENGRIHTRRFCRWAKTVNGEIEYQYKSFGSSTPAIPSRQVSSS</sequence>
<comment type="caution">
    <text evidence="2">The sequence shown here is derived from an EMBL/GenBank/DDBJ whole genome shotgun (WGS) entry which is preliminary data.</text>
</comment>
<feature type="compositionally biased region" description="Acidic residues" evidence="1">
    <location>
        <begin position="681"/>
        <end position="696"/>
    </location>
</feature>
<feature type="compositionally biased region" description="Low complexity" evidence="1">
    <location>
        <begin position="1020"/>
        <end position="1038"/>
    </location>
</feature>
<evidence type="ECO:0000313" key="3">
    <source>
        <dbReference type="Proteomes" id="UP001244011"/>
    </source>
</evidence>
<feature type="region of interest" description="Disordered" evidence="1">
    <location>
        <begin position="426"/>
        <end position="455"/>
    </location>
</feature>
<feature type="region of interest" description="Disordered" evidence="1">
    <location>
        <begin position="127"/>
        <end position="295"/>
    </location>
</feature>
<dbReference type="Proteomes" id="UP001244011">
    <property type="component" value="Unassembled WGS sequence"/>
</dbReference>
<evidence type="ECO:0000256" key="1">
    <source>
        <dbReference type="SAM" id="MobiDB-lite"/>
    </source>
</evidence>
<feature type="compositionally biased region" description="Low complexity" evidence="1">
    <location>
        <begin position="140"/>
        <end position="155"/>
    </location>
</feature>
<feature type="compositionally biased region" description="Polar residues" evidence="1">
    <location>
        <begin position="889"/>
        <end position="898"/>
    </location>
</feature>
<feature type="compositionally biased region" description="Low complexity" evidence="1">
    <location>
        <begin position="438"/>
        <end position="453"/>
    </location>
</feature>
<dbReference type="GeneID" id="85315586"/>
<feature type="compositionally biased region" description="Basic and acidic residues" evidence="1">
    <location>
        <begin position="156"/>
        <end position="167"/>
    </location>
</feature>
<reference evidence="2" key="1">
    <citation type="submission" date="2023-06" db="EMBL/GenBank/DDBJ databases">
        <title>Genome-scale phylogeny and comparative genomics of the fungal order Sordariales.</title>
        <authorList>
            <consortium name="Lawrence Berkeley National Laboratory"/>
            <person name="Hensen N."/>
            <person name="Bonometti L."/>
            <person name="Westerberg I."/>
            <person name="Brannstrom I.O."/>
            <person name="Guillou S."/>
            <person name="Cros-Aarteil S."/>
            <person name="Calhoun S."/>
            <person name="Haridas S."/>
            <person name="Kuo A."/>
            <person name="Mondo S."/>
            <person name="Pangilinan J."/>
            <person name="Riley R."/>
            <person name="Labutti K."/>
            <person name="Andreopoulos B."/>
            <person name="Lipzen A."/>
            <person name="Chen C."/>
            <person name="Yanf M."/>
            <person name="Daum C."/>
            <person name="Ng V."/>
            <person name="Clum A."/>
            <person name="Steindorff A."/>
            <person name="Ohm R."/>
            <person name="Martin F."/>
            <person name="Silar P."/>
            <person name="Natvig D."/>
            <person name="Lalanne C."/>
            <person name="Gautier V."/>
            <person name="Ament-Velasquez S.L."/>
            <person name="Kruys A."/>
            <person name="Hutchinson M.I."/>
            <person name="Powell A.J."/>
            <person name="Barry K."/>
            <person name="Miller A.N."/>
            <person name="Grigoriev I.V."/>
            <person name="Debuchy R."/>
            <person name="Gladieux P."/>
            <person name="Thoren M.H."/>
            <person name="Johannesson H."/>
        </authorList>
    </citation>
    <scope>NUCLEOTIDE SEQUENCE</scope>
    <source>
        <strain evidence="2">8032-3</strain>
    </source>
</reference>
<accession>A0AAJ0C0E9</accession>
<keyword evidence="3" id="KW-1185">Reference proteome</keyword>
<name>A0AAJ0C0E9_9PEZI</name>
<feature type="compositionally biased region" description="Basic and acidic residues" evidence="1">
    <location>
        <begin position="744"/>
        <end position="767"/>
    </location>
</feature>
<evidence type="ECO:0000313" key="2">
    <source>
        <dbReference type="EMBL" id="KAK1767855.1"/>
    </source>
</evidence>
<protein>
    <submittedName>
        <fullName evidence="2">Uncharacterized protein</fullName>
    </submittedName>
</protein>
<gene>
    <name evidence="2" type="ORF">QBC33DRAFT_60955</name>
</gene>
<feature type="region of interest" description="Disordered" evidence="1">
    <location>
        <begin position="608"/>
        <end position="1117"/>
    </location>
</feature>